<gene>
    <name evidence="10" type="ORF">BT67DRAFT_460790</name>
</gene>
<protein>
    <recommendedName>
        <fullName evidence="5">Restriction of telomere capping protein 4</fullName>
    </recommendedName>
</protein>
<feature type="region of interest" description="Disordered" evidence="8">
    <location>
        <begin position="295"/>
        <end position="317"/>
    </location>
</feature>
<feature type="region of interest" description="Disordered" evidence="8">
    <location>
        <begin position="25"/>
        <end position="247"/>
    </location>
</feature>
<keyword evidence="6" id="KW-0963">Cytoplasm</keyword>
<accession>A0AAN6UQ01</accession>
<comment type="similarity">
    <text evidence="4">Belongs to the RTC4 family.</text>
</comment>
<comment type="subcellular location">
    <subcellularLocation>
        <location evidence="3">Cytoplasm</location>
    </subcellularLocation>
    <subcellularLocation>
        <location evidence="2">Nucleus</location>
    </subcellularLocation>
</comment>
<sequence length="538" mass="59120">MSTNRFVGLSKEQSVPRLLSVIGKPTACESMRDVEVDAPPLSSSDDDTEGPSRRGDIQPSRFLKAGQKAGQKWSNPNRDRDGLGRKTPTAAASREERTRTSTRTVSTKEPASNPNPAKETGRHPEVTDPGSTPTPPFTKKLKRSRPGDGELGSQFVDNIFSRPVKKATVRYGSKTKTFGRGNVRRDTSPASNFIPPPRDSMPEAASLKRKKFKMPSSPSRPGEDAVAPTRIFNAVPDSGRGPRANVSPVRRKTLKMPKEESLVVSEESQRPVFKMPDELPDSFIVGEQEGLDFALSPTANPSPPAAVPRRSTSPLTDSSPLIATPVCPLCKTEVDGDLLADFKAKHARMTVAQMRRFCQQHKKTSAQQAWLDRGYPDIDWRGLDGRIAEHYGFLTAILEGDARSHYGDAFRDAVRAGQNRTLFRSDANLTPGYYGIRGLRAMSENLIGEFSALLRRRALQDRLVSARGHTAYLQSVLVPELAVRLIVEDMGVGEEEARRVLTESSWVGEMVNDEIADVVLDDEDEAGNYKIAWQGSGL</sequence>
<dbReference type="AlphaFoldDB" id="A0AAN6UQ01"/>
<name>A0AAN6UQ01_9PEZI</name>
<evidence type="ECO:0000256" key="3">
    <source>
        <dbReference type="ARBA" id="ARBA00004496"/>
    </source>
</evidence>
<dbReference type="EMBL" id="MU853403">
    <property type="protein sequence ID" value="KAK4136720.1"/>
    <property type="molecule type" value="Genomic_DNA"/>
</dbReference>
<evidence type="ECO:0000256" key="2">
    <source>
        <dbReference type="ARBA" id="ARBA00004123"/>
    </source>
</evidence>
<dbReference type="InterPro" id="IPR028094">
    <property type="entry name" value="RTC4_C"/>
</dbReference>
<reference evidence="10" key="1">
    <citation type="journal article" date="2023" name="Mol. Phylogenet. Evol.">
        <title>Genome-scale phylogeny and comparative genomics of the fungal order Sordariales.</title>
        <authorList>
            <person name="Hensen N."/>
            <person name="Bonometti L."/>
            <person name="Westerberg I."/>
            <person name="Brannstrom I.O."/>
            <person name="Guillou S."/>
            <person name="Cros-Aarteil S."/>
            <person name="Calhoun S."/>
            <person name="Haridas S."/>
            <person name="Kuo A."/>
            <person name="Mondo S."/>
            <person name="Pangilinan J."/>
            <person name="Riley R."/>
            <person name="LaButti K."/>
            <person name="Andreopoulos B."/>
            <person name="Lipzen A."/>
            <person name="Chen C."/>
            <person name="Yan M."/>
            <person name="Daum C."/>
            <person name="Ng V."/>
            <person name="Clum A."/>
            <person name="Steindorff A."/>
            <person name="Ohm R.A."/>
            <person name="Martin F."/>
            <person name="Silar P."/>
            <person name="Natvig D.O."/>
            <person name="Lalanne C."/>
            <person name="Gautier V."/>
            <person name="Ament-Velasquez S.L."/>
            <person name="Kruys A."/>
            <person name="Hutchinson M.I."/>
            <person name="Powell A.J."/>
            <person name="Barry K."/>
            <person name="Miller A.N."/>
            <person name="Grigoriev I.V."/>
            <person name="Debuchy R."/>
            <person name="Gladieux P."/>
            <person name="Hiltunen Thoren M."/>
            <person name="Johannesson H."/>
        </authorList>
    </citation>
    <scope>NUCLEOTIDE SEQUENCE</scope>
    <source>
        <strain evidence="10">CBS 123565</strain>
    </source>
</reference>
<dbReference type="Proteomes" id="UP001304895">
    <property type="component" value="Unassembled WGS sequence"/>
</dbReference>
<comment type="caution">
    <text evidence="10">The sequence shown here is derived from an EMBL/GenBank/DDBJ whole genome shotgun (WGS) entry which is preliminary data.</text>
</comment>
<evidence type="ECO:0000259" key="9">
    <source>
        <dbReference type="SMART" id="SM01312"/>
    </source>
</evidence>
<keyword evidence="7" id="KW-0539">Nucleus</keyword>
<dbReference type="Pfam" id="PF14474">
    <property type="entry name" value="RTC4"/>
    <property type="match status" value="1"/>
</dbReference>
<evidence type="ECO:0000256" key="6">
    <source>
        <dbReference type="ARBA" id="ARBA00022490"/>
    </source>
</evidence>
<evidence type="ECO:0000313" key="11">
    <source>
        <dbReference type="Proteomes" id="UP001304895"/>
    </source>
</evidence>
<evidence type="ECO:0000256" key="8">
    <source>
        <dbReference type="SAM" id="MobiDB-lite"/>
    </source>
</evidence>
<dbReference type="PANTHER" id="PTHR41391:SF1">
    <property type="entry name" value="RESTRICTION OF TELOMERE CAPPING PROTEIN 4"/>
    <property type="match status" value="1"/>
</dbReference>
<evidence type="ECO:0000256" key="7">
    <source>
        <dbReference type="ARBA" id="ARBA00023242"/>
    </source>
</evidence>
<proteinExistence type="inferred from homology"/>
<evidence type="ECO:0000256" key="4">
    <source>
        <dbReference type="ARBA" id="ARBA00009461"/>
    </source>
</evidence>
<evidence type="ECO:0000256" key="5">
    <source>
        <dbReference type="ARBA" id="ARBA00015162"/>
    </source>
</evidence>
<comment type="function">
    <text evidence="1">May be involved in a process influencing telomere capping.</text>
</comment>
<dbReference type="PANTHER" id="PTHR41391">
    <property type="entry name" value="RESTRICTION OF TELOMERE CAPPING PROTEIN 4"/>
    <property type="match status" value="1"/>
</dbReference>
<dbReference type="GO" id="GO:0005737">
    <property type="term" value="C:cytoplasm"/>
    <property type="evidence" value="ECO:0007669"/>
    <property type="project" value="UniProtKB-SubCell"/>
</dbReference>
<organism evidence="10 11">
    <name type="scientific">Trichocladium antarcticum</name>
    <dbReference type="NCBI Taxonomy" id="1450529"/>
    <lineage>
        <taxon>Eukaryota</taxon>
        <taxon>Fungi</taxon>
        <taxon>Dikarya</taxon>
        <taxon>Ascomycota</taxon>
        <taxon>Pezizomycotina</taxon>
        <taxon>Sordariomycetes</taxon>
        <taxon>Sordariomycetidae</taxon>
        <taxon>Sordariales</taxon>
        <taxon>Chaetomiaceae</taxon>
        <taxon>Trichocladium</taxon>
    </lineage>
</organism>
<feature type="domain" description="Restriction of telomere capping protein 4 C-terminal" evidence="9">
    <location>
        <begin position="397"/>
        <end position="514"/>
    </location>
</feature>
<evidence type="ECO:0000313" key="10">
    <source>
        <dbReference type="EMBL" id="KAK4136720.1"/>
    </source>
</evidence>
<keyword evidence="11" id="KW-1185">Reference proteome</keyword>
<reference evidence="10" key="2">
    <citation type="submission" date="2023-05" db="EMBL/GenBank/DDBJ databases">
        <authorList>
            <consortium name="Lawrence Berkeley National Laboratory"/>
            <person name="Steindorff A."/>
            <person name="Hensen N."/>
            <person name="Bonometti L."/>
            <person name="Westerberg I."/>
            <person name="Brannstrom I.O."/>
            <person name="Guillou S."/>
            <person name="Cros-Aarteil S."/>
            <person name="Calhoun S."/>
            <person name="Haridas S."/>
            <person name="Kuo A."/>
            <person name="Mondo S."/>
            <person name="Pangilinan J."/>
            <person name="Riley R."/>
            <person name="Labutti K."/>
            <person name="Andreopoulos B."/>
            <person name="Lipzen A."/>
            <person name="Chen C."/>
            <person name="Yanf M."/>
            <person name="Daum C."/>
            <person name="Ng V."/>
            <person name="Clum A."/>
            <person name="Ohm R."/>
            <person name="Martin F."/>
            <person name="Silar P."/>
            <person name="Natvig D."/>
            <person name="Lalanne C."/>
            <person name="Gautier V."/>
            <person name="Ament-Velasquez S.L."/>
            <person name="Kruys A."/>
            <person name="Hutchinson M.I."/>
            <person name="Powell A.J."/>
            <person name="Barry K."/>
            <person name="Miller A.N."/>
            <person name="Grigoriev I.V."/>
            <person name="Debuchy R."/>
            <person name="Gladieux P."/>
            <person name="Thoren M.H."/>
            <person name="Johannesson H."/>
        </authorList>
    </citation>
    <scope>NUCLEOTIDE SEQUENCE</scope>
    <source>
        <strain evidence="10">CBS 123565</strain>
    </source>
</reference>
<dbReference type="GO" id="GO:0005634">
    <property type="term" value="C:nucleus"/>
    <property type="evidence" value="ECO:0007669"/>
    <property type="project" value="UniProtKB-SubCell"/>
</dbReference>
<evidence type="ECO:0000256" key="1">
    <source>
        <dbReference type="ARBA" id="ARBA00002738"/>
    </source>
</evidence>
<dbReference type="InterPro" id="IPR039024">
    <property type="entry name" value="RTC4"/>
</dbReference>
<dbReference type="SMART" id="SM01312">
    <property type="entry name" value="RTC4"/>
    <property type="match status" value="1"/>
</dbReference>